<evidence type="ECO:0000313" key="1">
    <source>
        <dbReference type="EMBL" id="KAL2044645.1"/>
    </source>
</evidence>
<organism evidence="1 2">
    <name type="scientific">Lepraria finkii</name>
    <dbReference type="NCBI Taxonomy" id="1340010"/>
    <lineage>
        <taxon>Eukaryota</taxon>
        <taxon>Fungi</taxon>
        <taxon>Dikarya</taxon>
        <taxon>Ascomycota</taxon>
        <taxon>Pezizomycotina</taxon>
        <taxon>Lecanoromycetes</taxon>
        <taxon>OSLEUM clade</taxon>
        <taxon>Lecanoromycetidae</taxon>
        <taxon>Lecanorales</taxon>
        <taxon>Lecanorineae</taxon>
        <taxon>Stereocaulaceae</taxon>
        <taxon>Lepraria</taxon>
    </lineage>
</organism>
<reference evidence="1 2" key="1">
    <citation type="submission" date="2024-09" db="EMBL/GenBank/DDBJ databases">
        <title>Rethinking Asexuality: The Enigmatic Case of Functional Sexual Genes in Lepraria (Stereocaulaceae).</title>
        <authorList>
            <person name="Doellman M."/>
            <person name="Sun Y."/>
            <person name="Barcenas-Pena A."/>
            <person name="Lumbsch H.T."/>
            <person name="Grewe F."/>
        </authorList>
    </citation>
    <scope>NUCLEOTIDE SEQUENCE [LARGE SCALE GENOMIC DNA]</scope>
    <source>
        <strain evidence="1 2">Grewe 0041</strain>
    </source>
</reference>
<name>A0ABR4AFV4_9LECA</name>
<evidence type="ECO:0000313" key="2">
    <source>
        <dbReference type="Proteomes" id="UP001590951"/>
    </source>
</evidence>
<dbReference type="PANTHER" id="PTHR10039:SF15">
    <property type="entry name" value="NACHT DOMAIN-CONTAINING PROTEIN"/>
    <property type="match status" value="1"/>
</dbReference>
<dbReference type="Proteomes" id="UP001590951">
    <property type="component" value="Unassembled WGS sequence"/>
</dbReference>
<dbReference type="EMBL" id="JBHFEH010000172">
    <property type="protein sequence ID" value="KAL2044645.1"/>
    <property type="molecule type" value="Genomic_DNA"/>
</dbReference>
<gene>
    <name evidence="1" type="ORF">ABVK25_012279</name>
</gene>
<protein>
    <submittedName>
        <fullName evidence="1">Uncharacterized protein</fullName>
    </submittedName>
</protein>
<dbReference type="PANTHER" id="PTHR10039">
    <property type="entry name" value="AMELOGENIN"/>
    <property type="match status" value="1"/>
</dbReference>
<keyword evidence="2" id="KW-1185">Reference proteome</keyword>
<comment type="caution">
    <text evidence="1">The sequence shown here is derived from an EMBL/GenBank/DDBJ whole genome shotgun (WGS) entry which is preliminary data.</text>
</comment>
<proteinExistence type="predicted"/>
<sequence>MYIEEKVLREEITGTLVQQSNGMFLLARLHMDALARKRTPGQVQQTLQNLPTQLKEIYDSAMERIATTNEDDRKFAMNLLLWLAFSA</sequence>
<accession>A0ABR4AFV4</accession>